<dbReference type="Pfam" id="PF01554">
    <property type="entry name" value="MatE"/>
    <property type="match status" value="2"/>
</dbReference>
<feature type="transmembrane region" description="Helical" evidence="7">
    <location>
        <begin position="352"/>
        <end position="377"/>
    </location>
</feature>
<evidence type="ECO:0000256" key="2">
    <source>
        <dbReference type="ARBA" id="ARBA00010199"/>
    </source>
</evidence>
<comment type="caution">
    <text evidence="8">The sequence shown here is derived from an EMBL/GenBank/DDBJ whole genome shotgun (WGS) entry which is preliminary data.</text>
</comment>
<organism evidence="8 9">
    <name type="scientific">Ceratobasidium theobromae</name>
    <dbReference type="NCBI Taxonomy" id="1582974"/>
    <lineage>
        <taxon>Eukaryota</taxon>
        <taxon>Fungi</taxon>
        <taxon>Dikarya</taxon>
        <taxon>Basidiomycota</taxon>
        <taxon>Agaricomycotina</taxon>
        <taxon>Agaricomycetes</taxon>
        <taxon>Cantharellales</taxon>
        <taxon>Ceratobasidiaceae</taxon>
        <taxon>Ceratobasidium</taxon>
    </lineage>
</organism>
<feature type="transmembrane region" description="Helical" evidence="7">
    <location>
        <begin position="494"/>
        <end position="517"/>
    </location>
</feature>
<evidence type="ECO:0000256" key="3">
    <source>
        <dbReference type="ARBA" id="ARBA00022692"/>
    </source>
</evidence>
<comment type="subcellular location">
    <subcellularLocation>
        <location evidence="1">Membrane</location>
        <topology evidence="1">Multi-pass membrane protein</topology>
    </subcellularLocation>
</comment>
<dbReference type="InterPro" id="IPR002528">
    <property type="entry name" value="MATE_fam"/>
</dbReference>
<feature type="transmembrane region" description="Helical" evidence="7">
    <location>
        <begin position="463"/>
        <end position="482"/>
    </location>
</feature>
<feature type="transmembrane region" description="Helical" evidence="7">
    <location>
        <begin position="718"/>
        <end position="739"/>
    </location>
</feature>
<dbReference type="GO" id="GO:0016020">
    <property type="term" value="C:membrane"/>
    <property type="evidence" value="ECO:0007669"/>
    <property type="project" value="UniProtKB-SubCell"/>
</dbReference>
<feature type="region of interest" description="Disordered" evidence="6">
    <location>
        <begin position="1"/>
        <end position="20"/>
    </location>
</feature>
<keyword evidence="3 7" id="KW-0812">Transmembrane</keyword>
<dbReference type="EMBL" id="SSOP01000051">
    <property type="protein sequence ID" value="KAB5592880.1"/>
    <property type="molecule type" value="Genomic_DNA"/>
</dbReference>
<sequence>MTSTAHSKKKTDLSPKWPNPTCTSVPPHFILCSVCGSSCGFKHPALGNDARLGLGEGDTLADAFSEGEREIAQKAKRKAKAKEDNASTSTSDTSADEKPRADGAPEDRHLEEKEKLQIVVGTSWGGFGIASCQFTNFSRLTATAAFAYHTFPRLHQGCSKLYTSCITTKVPQNKGSGPKLRTGLFSILFCDDKSRFDEGFDPIINFLRGGTILKLPYAPGNIFKGRDLGELWCPRLFLPLTHVILVQFLTGFQYYNFYYYEAATLVAESLNSPTTKIPDGDDLTDDDDAPLLGNLDEKGLHTTVRRDSGGSLKEIWPALSNSDSGVLLESSFSVVSVISIGRLSTKMLAGSALGSLTVLVTGTSMVQGFVSALDSLLPQAWTSGNPTHVGLWAQRMVVLLTLLIIPIIGLWQNIEPVILLLRQDPEVARFAALYLRFISFQLPAYSFNAVLRRYFQAQGLTHVPTAIVAVVAPLNVGLNYLLVRGPEPVRLGFIGAPIATSISATLTSVIYLAYAVYFAPHTAWHPITSQSFTSLPKLLRVGSAGVAQVAAEWWSWEFMSLAISQLGHTALAAQSIIMVVATTMYNVQYSVGIAVAVRTGNLLGMRDSQGAHTSARAATWLALLGGVTLGSSMFILRDKIAYIFTKDEEVALLVASVLPIVSLYQIVVGLASVEAGILRACGKLSVSATVNFIAYYGLGLPLGFYLTFWHNMGLHGVWIGLAIAILCAAVTICVMVLRLDWDTQVCEAKNRVGTGIPTISDDSHA</sequence>
<evidence type="ECO:0000256" key="7">
    <source>
        <dbReference type="SAM" id="Phobius"/>
    </source>
</evidence>
<evidence type="ECO:0000256" key="6">
    <source>
        <dbReference type="SAM" id="MobiDB-lite"/>
    </source>
</evidence>
<dbReference type="GO" id="GO:1990961">
    <property type="term" value="P:xenobiotic detoxification by transmembrane export across the plasma membrane"/>
    <property type="evidence" value="ECO:0007669"/>
    <property type="project" value="InterPro"/>
</dbReference>
<gene>
    <name evidence="8" type="ORF">CTheo_3669</name>
</gene>
<evidence type="ECO:0000313" key="9">
    <source>
        <dbReference type="Proteomes" id="UP000383932"/>
    </source>
</evidence>
<name>A0A5N5QM90_9AGAM</name>
<feature type="transmembrane region" description="Helical" evidence="7">
    <location>
        <begin position="431"/>
        <end position="451"/>
    </location>
</feature>
<accession>A0A5N5QM90</accession>
<evidence type="ECO:0000256" key="4">
    <source>
        <dbReference type="ARBA" id="ARBA00022989"/>
    </source>
</evidence>
<feature type="transmembrane region" description="Helical" evidence="7">
    <location>
        <begin position="684"/>
        <end position="706"/>
    </location>
</feature>
<protein>
    <submittedName>
        <fullName evidence="8">MATE efflux family protein</fullName>
    </submittedName>
</protein>
<keyword evidence="5 7" id="KW-0472">Membrane</keyword>
<dbReference type="GO" id="GO:0015297">
    <property type="term" value="F:antiporter activity"/>
    <property type="evidence" value="ECO:0007669"/>
    <property type="project" value="InterPro"/>
</dbReference>
<feature type="transmembrane region" description="Helical" evidence="7">
    <location>
        <begin position="389"/>
        <end position="411"/>
    </location>
</feature>
<feature type="region of interest" description="Disordered" evidence="6">
    <location>
        <begin position="71"/>
        <end position="112"/>
    </location>
</feature>
<dbReference type="Proteomes" id="UP000383932">
    <property type="component" value="Unassembled WGS sequence"/>
</dbReference>
<reference evidence="8 9" key="1">
    <citation type="journal article" date="2019" name="Fungal Biol. Biotechnol.">
        <title>Draft genome sequence of fastidious pathogen Ceratobasidium theobromae, which causes vascular-streak dieback in Theobroma cacao.</title>
        <authorList>
            <person name="Ali S.S."/>
            <person name="Asman A."/>
            <person name="Shao J."/>
            <person name="Firmansyah A.P."/>
            <person name="Susilo A.W."/>
            <person name="Rosmana A."/>
            <person name="McMahon P."/>
            <person name="Junaid M."/>
            <person name="Guest D."/>
            <person name="Kheng T.Y."/>
            <person name="Meinhardt L.W."/>
            <person name="Bailey B.A."/>
        </authorList>
    </citation>
    <scope>NUCLEOTIDE SEQUENCE [LARGE SCALE GENOMIC DNA]</scope>
    <source>
        <strain evidence="8 9">CT2</strain>
    </source>
</reference>
<evidence type="ECO:0000313" key="8">
    <source>
        <dbReference type="EMBL" id="KAB5592880.1"/>
    </source>
</evidence>
<feature type="transmembrane region" description="Helical" evidence="7">
    <location>
        <begin position="576"/>
        <end position="597"/>
    </location>
</feature>
<feature type="compositionally biased region" description="Basic and acidic residues" evidence="6">
    <location>
        <begin position="95"/>
        <end position="112"/>
    </location>
</feature>
<evidence type="ECO:0000256" key="5">
    <source>
        <dbReference type="ARBA" id="ARBA00023136"/>
    </source>
</evidence>
<dbReference type="PANTHER" id="PTHR11206">
    <property type="entry name" value="MULTIDRUG RESISTANCE PROTEIN"/>
    <property type="match status" value="1"/>
</dbReference>
<feature type="transmembrane region" description="Helical" evidence="7">
    <location>
        <begin position="651"/>
        <end position="672"/>
    </location>
</feature>
<dbReference type="OrthoDB" id="2126698at2759"/>
<evidence type="ECO:0000256" key="1">
    <source>
        <dbReference type="ARBA" id="ARBA00004141"/>
    </source>
</evidence>
<dbReference type="NCBIfam" id="TIGR00797">
    <property type="entry name" value="matE"/>
    <property type="match status" value="1"/>
</dbReference>
<proteinExistence type="inferred from homology"/>
<dbReference type="GO" id="GO:0042910">
    <property type="term" value="F:xenobiotic transmembrane transporter activity"/>
    <property type="evidence" value="ECO:0007669"/>
    <property type="project" value="InterPro"/>
</dbReference>
<dbReference type="CDD" id="cd13132">
    <property type="entry name" value="MATE_eukaryotic"/>
    <property type="match status" value="1"/>
</dbReference>
<dbReference type="InterPro" id="IPR045069">
    <property type="entry name" value="MATE_euk"/>
</dbReference>
<keyword evidence="4 7" id="KW-1133">Transmembrane helix</keyword>
<comment type="similarity">
    <text evidence="2">Belongs to the multi antimicrobial extrusion (MATE) (TC 2.A.66.1) family.</text>
</comment>
<feature type="transmembrane region" description="Helical" evidence="7">
    <location>
        <begin position="617"/>
        <end position="636"/>
    </location>
</feature>
<dbReference type="AlphaFoldDB" id="A0A5N5QM90"/>
<keyword evidence="9" id="KW-1185">Reference proteome</keyword>